<dbReference type="RefSeq" id="WP_119016803.1">
    <property type="nucleotide sequence ID" value="NZ_QXEV01000028.1"/>
</dbReference>
<evidence type="ECO:0000313" key="1">
    <source>
        <dbReference type="EMBL" id="RIA64944.1"/>
    </source>
</evidence>
<name>A0A397R445_9MOLU</name>
<dbReference type="AlphaFoldDB" id="A0A397R445"/>
<organism evidence="1 2">
    <name type="scientific">Anaeroplasma bactoclasticum</name>
    <dbReference type="NCBI Taxonomy" id="2088"/>
    <lineage>
        <taxon>Bacteria</taxon>
        <taxon>Bacillati</taxon>
        <taxon>Mycoplasmatota</taxon>
        <taxon>Mollicutes</taxon>
        <taxon>Anaeroplasmatales</taxon>
        <taxon>Anaeroplasmataceae</taxon>
        <taxon>Anaeroplasma</taxon>
    </lineage>
</organism>
<accession>A0A397R445</accession>
<reference evidence="1 2" key="1">
    <citation type="submission" date="2018-08" db="EMBL/GenBank/DDBJ databases">
        <title>Genomic Encyclopedia of Archaeal and Bacterial Type Strains, Phase II (KMG-II): from individual species to whole genera.</title>
        <authorList>
            <person name="Goeker M."/>
        </authorList>
    </citation>
    <scope>NUCLEOTIDE SEQUENCE [LARGE SCALE GENOMIC DNA]</scope>
    <source>
        <strain evidence="1 2">ATCC 27112</strain>
    </source>
</reference>
<protein>
    <submittedName>
        <fullName evidence="1">Uncharacterized protein</fullName>
    </submittedName>
</protein>
<comment type="caution">
    <text evidence="1">The sequence shown here is derived from an EMBL/GenBank/DDBJ whole genome shotgun (WGS) entry which is preliminary data.</text>
</comment>
<gene>
    <name evidence="1" type="ORF">EI71_01724</name>
</gene>
<keyword evidence="2" id="KW-1185">Reference proteome</keyword>
<dbReference type="EMBL" id="QXEV01000028">
    <property type="protein sequence ID" value="RIA64944.1"/>
    <property type="molecule type" value="Genomic_DNA"/>
</dbReference>
<dbReference type="InParanoid" id="A0A397R445"/>
<dbReference type="Proteomes" id="UP000266506">
    <property type="component" value="Unassembled WGS sequence"/>
</dbReference>
<evidence type="ECO:0000313" key="2">
    <source>
        <dbReference type="Proteomes" id="UP000266506"/>
    </source>
</evidence>
<proteinExistence type="predicted"/>
<sequence>MKYTFEKWLVTPRKNEEGEISGYALFNSIDNPDIHFPMEVFVSESDMKENEVYDLDVLFYCHGINKIARNKEEFLGLDEPLSFEATIPTGSFPLDENDKDFKPEPVSLINCTITHIVTNEEVPHPDNILIFDASLLGLEIEAAIVAEKKSELPKLTKGNILSGIFWAEAELF</sequence>